<keyword evidence="9" id="KW-1185">Reference proteome</keyword>
<comment type="subcellular location">
    <subcellularLocation>
        <location evidence="2">Cytoplasm</location>
    </subcellularLocation>
    <subcellularLocation>
        <location evidence="1">Mitochondrion</location>
    </subcellularLocation>
</comment>
<comment type="similarity">
    <text evidence="3">Belongs to the HscB family.</text>
</comment>
<dbReference type="EMBL" id="PNBA02000003">
    <property type="protein sequence ID" value="KAG6430678.1"/>
    <property type="molecule type" value="Genomic_DNA"/>
</dbReference>
<dbReference type="Pfam" id="PF07743">
    <property type="entry name" value="HSCB_C"/>
    <property type="match status" value="1"/>
</dbReference>
<dbReference type="OrthoDB" id="448954at2759"/>
<dbReference type="SMART" id="SM00271">
    <property type="entry name" value="DnaJ"/>
    <property type="match status" value="1"/>
</dbReference>
<reference evidence="8" key="2">
    <citation type="submission" date="2020-08" db="EMBL/GenBank/DDBJ databases">
        <title>Plant Genome Project.</title>
        <authorList>
            <person name="Zhang R.-G."/>
        </authorList>
    </citation>
    <scope>NUCLEOTIDE SEQUENCE</scope>
    <source>
        <strain evidence="8">Huo1</strain>
        <tissue evidence="8">Leaf</tissue>
    </source>
</reference>
<keyword evidence="6" id="KW-0143">Chaperone</keyword>
<evidence type="ECO:0000256" key="4">
    <source>
        <dbReference type="ARBA" id="ARBA00022490"/>
    </source>
</evidence>
<dbReference type="CDD" id="cd06257">
    <property type="entry name" value="DnaJ"/>
    <property type="match status" value="1"/>
</dbReference>
<evidence type="ECO:0000259" key="7">
    <source>
        <dbReference type="PROSITE" id="PS50076"/>
    </source>
</evidence>
<feature type="domain" description="J" evidence="7">
    <location>
        <begin position="117"/>
        <end position="189"/>
    </location>
</feature>
<keyword evidence="4" id="KW-0963">Cytoplasm</keyword>
<evidence type="ECO:0000313" key="8">
    <source>
        <dbReference type="EMBL" id="KAG6430678.1"/>
    </source>
</evidence>
<gene>
    <name evidence="8" type="ORF">SASPL_108750</name>
</gene>
<dbReference type="Pfam" id="PF00226">
    <property type="entry name" value="DnaJ"/>
    <property type="match status" value="1"/>
</dbReference>
<evidence type="ECO:0000256" key="5">
    <source>
        <dbReference type="ARBA" id="ARBA00023128"/>
    </source>
</evidence>
<evidence type="ECO:0000256" key="1">
    <source>
        <dbReference type="ARBA" id="ARBA00004173"/>
    </source>
</evidence>
<evidence type="ECO:0000256" key="2">
    <source>
        <dbReference type="ARBA" id="ARBA00004496"/>
    </source>
</evidence>
<dbReference type="InterPro" id="IPR001623">
    <property type="entry name" value="DnaJ_domain"/>
</dbReference>
<dbReference type="SUPFAM" id="SSF46565">
    <property type="entry name" value="Chaperone J-domain"/>
    <property type="match status" value="1"/>
</dbReference>
<dbReference type="InterPro" id="IPR004640">
    <property type="entry name" value="HscB"/>
</dbReference>
<dbReference type="GO" id="GO:0051087">
    <property type="term" value="F:protein-folding chaperone binding"/>
    <property type="evidence" value="ECO:0007669"/>
    <property type="project" value="InterPro"/>
</dbReference>
<dbReference type="AlphaFoldDB" id="A0A8X9A6X6"/>
<name>A0A8X9A6X6_SALSN</name>
<evidence type="ECO:0000313" key="9">
    <source>
        <dbReference type="Proteomes" id="UP000298416"/>
    </source>
</evidence>
<sequence>MWMKKFLRISAIVSRAINSTHLTSSVSIATLHDSAIFSSPLSSLSLSSLQPRSSPNLASILSRENAIFFVKDKSPFSSLSEDAKLFCWNCATKADDATSFLFCQACRSVQPLNQSIDYFQIFGLGRRYSIEDGELEKKYKDWQKKLHPDLVHSKTQREREYAAEQSARVIDAYRTLADPLSRAIYIMKLEGVPVDEEERITDTELLAEIMELREAVDEAEDAQTLNQIQAQLQEKLRDWSRSFEDAYLRKNFEDGMASIRRMTYYKRANEEIEKKL</sequence>
<dbReference type="FunFam" id="1.20.1280.20:FF:000002">
    <property type="entry name" value="HscB mitochondrial iron-sulfur cluster co-chaperone"/>
    <property type="match status" value="1"/>
</dbReference>
<organism evidence="8">
    <name type="scientific">Salvia splendens</name>
    <name type="common">Scarlet sage</name>
    <dbReference type="NCBI Taxonomy" id="180675"/>
    <lineage>
        <taxon>Eukaryota</taxon>
        <taxon>Viridiplantae</taxon>
        <taxon>Streptophyta</taxon>
        <taxon>Embryophyta</taxon>
        <taxon>Tracheophyta</taxon>
        <taxon>Spermatophyta</taxon>
        <taxon>Magnoliopsida</taxon>
        <taxon>eudicotyledons</taxon>
        <taxon>Gunneridae</taxon>
        <taxon>Pentapetalae</taxon>
        <taxon>asterids</taxon>
        <taxon>lamiids</taxon>
        <taxon>Lamiales</taxon>
        <taxon>Lamiaceae</taxon>
        <taxon>Nepetoideae</taxon>
        <taxon>Mentheae</taxon>
        <taxon>Salviinae</taxon>
        <taxon>Salvia</taxon>
        <taxon>Salvia subgen. Calosphace</taxon>
        <taxon>core Calosphace</taxon>
    </lineage>
</organism>
<evidence type="ECO:0000256" key="3">
    <source>
        <dbReference type="ARBA" id="ARBA00010476"/>
    </source>
</evidence>
<dbReference type="NCBIfam" id="TIGR00714">
    <property type="entry name" value="hscB"/>
    <property type="match status" value="1"/>
</dbReference>
<dbReference type="FunFam" id="1.10.287.110:FF:000082">
    <property type="entry name" value="Iron-sulfur cluster co-chaperone protein HscB, mitochondrial"/>
    <property type="match status" value="1"/>
</dbReference>
<keyword evidence="5" id="KW-0496">Mitochondrion</keyword>
<dbReference type="PROSITE" id="PS50076">
    <property type="entry name" value="DNAJ_2"/>
    <property type="match status" value="1"/>
</dbReference>
<protein>
    <recommendedName>
        <fullName evidence="7">J domain-containing protein</fullName>
    </recommendedName>
</protein>
<dbReference type="Proteomes" id="UP000298416">
    <property type="component" value="Unassembled WGS sequence"/>
</dbReference>
<dbReference type="GO" id="GO:0001671">
    <property type="term" value="F:ATPase activator activity"/>
    <property type="evidence" value="ECO:0007669"/>
    <property type="project" value="InterPro"/>
</dbReference>
<dbReference type="Gene3D" id="1.20.1280.20">
    <property type="entry name" value="HscB, C-terminal domain"/>
    <property type="match status" value="1"/>
</dbReference>
<dbReference type="SUPFAM" id="SSF47144">
    <property type="entry name" value="HSC20 (HSCB), C-terminal oligomerisation domain"/>
    <property type="match status" value="1"/>
</dbReference>
<dbReference type="GO" id="GO:0044571">
    <property type="term" value="P:[2Fe-2S] cluster assembly"/>
    <property type="evidence" value="ECO:0007669"/>
    <property type="project" value="InterPro"/>
</dbReference>
<dbReference type="Gene3D" id="1.10.287.110">
    <property type="entry name" value="DnaJ domain"/>
    <property type="match status" value="1"/>
</dbReference>
<evidence type="ECO:0000256" key="6">
    <source>
        <dbReference type="ARBA" id="ARBA00023186"/>
    </source>
</evidence>
<proteinExistence type="inferred from homology"/>
<accession>A0A8X9A6X6</accession>
<dbReference type="GO" id="GO:0051259">
    <property type="term" value="P:protein complex oligomerization"/>
    <property type="evidence" value="ECO:0007669"/>
    <property type="project" value="InterPro"/>
</dbReference>
<dbReference type="GO" id="GO:0005739">
    <property type="term" value="C:mitochondrion"/>
    <property type="evidence" value="ECO:0007669"/>
    <property type="project" value="UniProtKB-SubCell"/>
</dbReference>
<dbReference type="InterPro" id="IPR036869">
    <property type="entry name" value="J_dom_sf"/>
</dbReference>
<dbReference type="PANTHER" id="PTHR14021:SF15">
    <property type="entry name" value="IRON-SULFUR CLUSTER CO-CHAPERONE PROTEIN HSCB"/>
    <property type="match status" value="1"/>
</dbReference>
<dbReference type="InterPro" id="IPR036386">
    <property type="entry name" value="HscB_C_sf"/>
</dbReference>
<dbReference type="PANTHER" id="PTHR14021">
    <property type="entry name" value="IRON-SULFUR CLUSTER CO-CHAPERONE PROTEIN HSCB"/>
    <property type="match status" value="1"/>
</dbReference>
<dbReference type="InterPro" id="IPR009073">
    <property type="entry name" value="HscB_oligo_C"/>
</dbReference>
<reference evidence="8" key="1">
    <citation type="submission" date="2018-01" db="EMBL/GenBank/DDBJ databases">
        <authorList>
            <person name="Mao J.F."/>
        </authorList>
    </citation>
    <scope>NUCLEOTIDE SEQUENCE</scope>
    <source>
        <strain evidence="8">Huo1</strain>
        <tissue evidence="8">Leaf</tissue>
    </source>
</reference>
<comment type="caution">
    <text evidence="8">The sequence shown here is derived from an EMBL/GenBank/DDBJ whole genome shotgun (WGS) entry which is preliminary data.</text>
</comment>